<feature type="compositionally biased region" description="Polar residues" evidence="2">
    <location>
        <begin position="913"/>
        <end position="938"/>
    </location>
</feature>
<evidence type="ECO:0000313" key="4">
    <source>
        <dbReference type="Proteomes" id="UP000007148"/>
    </source>
</evidence>
<name>G4TD61_SERID</name>
<protein>
    <recommendedName>
        <fullName evidence="5">JmjC domain-containing protein</fullName>
    </recommendedName>
</protein>
<evidence type="ECO:0008006" key="5">
    <source>
        <dbReference type="Google" id="ProtNLM"/>
    </source>
</evidence>
<feature type="region of interest" description="Disordered" evidence="2">
    <location>
        <begin position="78"/>
        <end position="149"/>
    </location>
</feature>
<dbReference type="OrthoDB" id="10286313at2759"/>
<dbReference type="EMBL" id="CAFZ01000050">
    <property type="protein sequence ID" value="CCA69247.1"/>
    <property type="molecule type" value="Genomic_DNA"/>
</dbReference>
<feature type="region of interest" description="Disordered" evidence="2">
    <location>
        <begin position="1161"/>
        <end position="1213"/>
    </location>
</feature>
<sequence length="1213" mass="133955">MDSGDNGQYFTTGGIYGIIPDSAISTATAPETLHVTNNATQAWYPPNVVNNFNDISSNAQLDHHDSDLHNQQRMAQLSLSSGPSTQLPYNPAEGTGSILSPGTPGTLTVAPVSGRKREKGGQKRVASNHDRQSTLLQVQPTPVRESSSVTATNPAFLAASGSVDVSHPSRHHPSPLIRNEVESFAGPVITPVPVTSDQQPSLGYPYAVEETRNEIWAASVPPSLHGPTTENTFEHLNANAYIPGSSSLSIYPPSIERQGIVSIKSVIYNDPLVGSNLIHFETNGIPLLIGAFPLCPLNCSLDLRREGTRNYPPATIGCIHSATLGTMCLARYISENVTKTDKANVARNSLCISEPGAATYVQGYSAASSICNTRWSIIARCDVPHALEKLEAKGISLDNQNTALGSHQFQDLISSGVTIYTVTQNAGDVLCLPPGVLYQAEVESEMEFRTWQTYSLPTVAHAFQHYTRVKHRLCCDKMPPYRRMLYGYLQAVQRSLDAGQLQSPETIEYAPGTIQQAIKLFDRLLVEEFTQGTRDHEPKLDDAGYCDFCGADIFHAAFVCSSNVAASATSTLPSDCCEVTLCPACCAEGRSCACGKLRVCSVFNFEQLISMRNRIAEWCIASLGTVPASIARSINLEDIYEDDECIHLTLGAISILHIRRFPLSTDKSDSRISMTMRCKGGPAGCEPHEVSRLQSVTCERCHDTICFPHLLAIGVHAAEAAFRLQHDRDWHYIHTTWAPRWLEWKQKCKTLSHPSDTMTRLASTEVKCHPIKATGLRLGFYDHPLPDVICEKYEDDPILGEEINEPTWNQDTRHSNAEGNIQRKRKRKTTDGTFSLKSGKKPKKKSKLSITTNISTAETTADEATPILATIPLEESQTPNTDRRRARISISSSNFDVDAEEIDVDEPIVLDESSNGLSAIEQPTESFSGVTTDATCPSSPVDHLPPASSSPGPDVPLSTQSSMDAKFHPTLPEGYLQKLAQHEETNGRLEAQVARLAVERDGLEAQLVGMSISSESNARQLEKLHELEQECQVQTARNKMLEEEVQRLKAFKMNATRELETLRRNERDYEEEKNRSKESKVEVQRLKVQLFGLRESHGKLKDELSQHIQRRDKDIESLRAENKDLKAELVSVTEQLRKYAGMLEAKNLELLSLDNDYARLAEGSSHKPSSSKSHTSRPQGTRNPITQKKPPPPRDEDEESDDDLAYNPLNIRY</sequence>
<feature type="compositionally biased region" description="Polar residues" evidence="2">
    <location>
        <begin position="947"/>
        <end position="959"/>
    </location>
</feature>
<feature type="compositionally biased region" description="Basic residues" evidence="2">
    <location>
        <begin position="838"/>
        <end position="847"/>
    </location>
</feature>
<feature type="coiled-coil region" evidence="1">
    <location>
        <begin position="979"/>
        <end position="1135"/>
    </location>
</feature>
<feature type="region of interest" description="Disordered" evidence="2">
    <location>
        <begin position="803"/>
        <end position="851"/>
    </location>
</feature>
<evidence type="ECO:0000256" key="1">
    <source>
        <dbReference type="SAM" id="Coils"/>
    </source>
</evidence>
<feature type="compositionally biased region" description="Polar residues" evidence="2">
    <location>
        <begin position="78"/>
        <end position="88"/>
    </location>
</feature>
<proteinExistence type="predicted"/>
<feature type="compositionally biased region" description="Polar residues" evidence="2">
    <location>
        <begin position="1177"/>
        <end position="1186"/>
    </location>
</feature>
<keyword evidence="4" id="KW-1185">Reference proteome</keyword>
<dbReference type="HOGENOM" id="CLU_269484_0_0_1"/>
<keyword evidence="1" id="KW-0175">Coiled coil</keyword>
<dbReference type="AlphaFoldDB" id="G4TD61"/>
<dbReference type="InParanoid" id="G4TD61"/>
<comment type="caution">
    <text evidence="3">The sequence shown here is derived from an EMBL/GenBank/DDBJ whole genome shotgun (WGS) entry which is preliminary data.</text>
</comment>
<evidence type="ECO:0000256" key="2">
    <source>
        <dbReference type="SAM" id="MobiDB-lite"/>
    </source>
</evidence>
<feature type="region of interest" description="Disordered" evidence="2">
    <location>
        <begin position="913"/>
        <end position="959"/>
    </location>
</feature>
<feature type="compositionally biased region" description="Acidic residues" evidence="2">
    <location>
        <begin position="1195"/>
        <end position="1204"/>
    </location>
</feature>
<evidence type="ECO:0000313" key="3">
    <source>
        <dbReference type="EMBL" id="CCA69247.1"/>
    </source>
</evidence>
<reference evidence="3 4" key="1">
    <citation type="journal article" date="2011" name="PLoS Pathog.">
        <title>Endophytic Life Strategies Decoded by Genome and Transcriptome Analyses of the Mutualistic Root Symbiont Piriformospora indica.</title>
        <authorList>
            <person name="Zuccaro A."/>
            <person name="Lahrmann U."/>
            <person name="Guldener U."/>
            <person name="Langen G."/>
            <person name="Pfiffi S."/>
            <person name="Biedenkopf D."/>
            <person name="Wong P."/>
            <person name="Samans B."/>
            <person name="Grimm C."/>
            <person name="Basiewicz M."/>
            <person name="Murat C."/>
            <person name="Martin F."/>
            <person name="Kogel K.H."/>
        </authorList>
    </citation>
    <scope>NUCLEOTIDE SEQUENCE [LARGE SCALE GENOMIC DNA]</scope>
    <source>
        <strain evidence="3 4">DSM 11827</strain>
    </source>
</reference>
<organism evidence="3 4">
    <name type="scientific">Serendipita indica (strain DSM 11827)</name>
    <name type="common">Root endophyte fungus</name>
    <name type="synonym">Piriformospora indica</name>
    <dbReference type="NCBI Taxonomy" id="1109443"/>
    <lineage>
        <taxon>Eukaryota</taxon>
        <taxon>Fungi</taxon>
        <taxon>Dikarya</taxon>
        <taxon>Basidiomycota</taxon>
        <taxon>Agaricomycotina</taxon>
        <taxon>Agaricomycetes</taxon>
        <taxon>Sebacinales</taxon>
        <taxon>Serendipitaceae</taxon>
        <taxon>Serendipita</taxon>
    </lineage>
</organism>
<accession>G4TD61</accession>
<dbReference type="Proteomes" id="UP000007148">
    <property type="component" value="Unassembled WGS sequence"/>
</dbReference>
<feature type="compositionally biased region" description="Polar residues" evidence="2">
    <location>
        <begin position="97"/>
        <end position="106"/>
    </location>
</feature>
<dbReference type="STRING" id="1109443.G4TD61"/>
<feature type="compositionally biased region" description="Polar residues" evidence="2">
    <location>
        <begin position="133"/>
        <end position="149"/>
    </location>
</feature>
<gene>
    <name evidence="3" type="ORF">PIIN_03146</name>
</gene>